<dbReference type="PROSITE" id="PS50113">
    <property type="entry name" value="PAC"/>
    <property type="match status" value="1"/>
</dbReference>
<feature type="domain" description="GGDEF" evidence="5">
    <location>
        <begin position="194"/>
        <end position="328"/>
    </location>
</feature>
<keyword evidence="7" id="KW-1185">Reference proteome</keyword>
<dbReference type="GO" id="GO:0006355">
    <property type="term" value="P:regulation of DNA-templated transcription"/>
    <property type="evidence" value="ECO:0007669"/>
    <property type="project" value="InterPro"/>
</dbReference>
<evidence type="ECO:0000313" key="7">
    <source>
        <dbReference type="Proteomes" id="UP000571084"/>
    </source>
</evidence>
<dbReference type="FunFam" id="3.30.70.270:FF:000001">
    <property type="entry name" value="Diguanylate cyclase domain protein"/>
    <property type="match status" value="1"/>
</dbReference>
<evidence type="ECO:0000259" key="4">
    <source>
        <dbReference type="PROSITE" id="PS50113"/>
    </source>
</evidence>
<proteinExistence type="predicted"/>
<dbReference type="GO" id="GO:0043709">
    <property type="term" value="P:cell adhesion involved in single-species biofilm formation"/>
    <property type="evidence" value="ECO:0007669"/>
    <property type="project" value="TreeGrafter"/>
</dbReference>
<evidence type="ECO:0000256" key="1">
    <source>
        <dbReference type="ARBA" id="ARBA00012528"/>
    </source>
</evidence>
<dbReference type="PROSITE" id="PS50887">
    <property type="entry name" value="GGDEF"/>
    <property type="match status" value="1"/>
</dbReference>
<gene>
    <name evidence="6" type="ORF">HNR39_000781</name>
</gene>
<dbReference type="InterPro" id="IPR000014">
    <property type="entry name" value="PAS"/>
</dbReference>
<dbReference type="GO" id="GO:0052621">
    <property type="term" value="F:diguanylate cyclase activity"/>
    <property type="evidence" value="ECO:0007669"/>
    <property type="project" value="UniProtKB-EC"/>
</dbReference>
<dbReference type="EC" id="2.7.7.65" evidence="1"/>
<dbReference type="SUPFAM" id="SSF55073">
    <property type="entry name" value="Nucleotide cyclase"/>
    <property type="match status" value="1"/>
</dbReference>
<dbReference type="PANTHER" id="PTHR45138">
    <property type="entry name" value="REGULATORY COMPONENTS OF SENSORY TRANSDUCTION SYSTEM"/>
    <property type="match status" value="1"/>
</dbReference>
<accession>A0A840RQT8</accession>
<dbReference type="AlphaFoldDB" id="A0A840RQT8"/>
<dbReference type="EMBL" id="JACHHQ010000001">
    <property type="protein sequence ID" value="MBB5198971.1"/>
    <property type="molecule type" value="Genomic_DNA"/>
</dbReference>
<dbReference type="CDD" id="cd01949">
    <property type="entry name" value="GGDEF"/>
    <property type="match status" value="1"/>
</dbReference>
<dbReference type="InterPro" id="IPR050469">
    <property type="entry name" value="Diguanylate_Cyclase"/>
</dbReference>
<dbReference type="PROSITE" id="PS50112">
    <property type="entry name" value="PAS"/>
    <property type="match status" value="1"/>
</dbReference>
<dbReference type="Gene3D" id="3.30.70.270">
    <property type="match status" value="1"/>
</dbReference>
<name>A0A840RQT8_9BURK</name>
<evidence type="ECO:0000259" key="5">
    <source>
        <dbReference type="PROSITE" id="PS50887"/>
    </source>
</evidence>
<dbReference type="NCBIfam" id="TIGR00254">
    <property type="entry name" value="GGDEF"/>
    <property type="match status" value="1"/>
</dbReference>
<dbReference type="CDD" id="cd00130">
    <property type="entry name" value="PAS"/>
    <property type="match status" value="1"/>
</dbReference>
<organism evidence="6 7">
    <name type="scientific">Glaciimonas immobilis</name>
    <dbReference type="NCBI Taxonomy" id="728004"/>
    <lineage>
        <taxon>Bacteria</taxon>
        <taxon>Pseudomonadati</taxon>
        <taxon>Pseudomonadota</taxon>
        <taxon>Betaproteobacteria</taxon>
        <taxon>Burkholderiales</taxon>
        <taxon>Oxalobacteraceae</taxon>
        <taxon>Glaciimonas</taxon>
    </lineage>
</organism>
<dbReference type="GO" id="GO:0005886">
    <property type="term" value="C:plasma membrane"/>
    <property type="evidence" value="ECO:0007669"/>
    <property type="project" value="TreeGrafter"/>
</dbReference>
<dbReference type="InterPro" id="IPR043128">
    <property type="entry name" value="Rev_trsase/Diguanyl_cyclase"/>
</dbReference>
<reference evidence="6 7" key="1">
    <citation type="submission" date="2020-08" db="EMBL/GenBank/DDBJ databases">
        <title>Genomic Encyclopedia of Type Strains, Phase IV (KMG-IV): sequencing the most valuable type-strain genomes for metagenomic binning, comparative biology and taxonomic classification.</title>
        <authorList>
            <person name="Goeker M."/>
        </authorList>
    </citation>
    <scope>NUCLEOTIDE SEQUENCE [LARGE SCALE GENOMIC DNA]</scope>
    <source>
        <strain evidence="6 7">DSM 23240</strain>
    </source>
</reference>
<dbReference type="InterPro" id="IPR029787">
    <property type="entry name" value="Nucleotide_cyclase"/>
</dbReference>
<dbReference type="Pfam" id="PF00990">
    <property type="entry name" value="GGDEF"/>
    <property type="match status" value="1"/>
</dbReference>
<dbReference type="InterPro" id="IPR035965">
    <property type="entry name" value="PAS-like_dom_sf"/>
</dbReference>
<feature type="domain" description="PAS" evidence="3">
    <location>
        <begin position="20"/>
        <end position="66"/>
    </location>
</feature>
<evidence type="ECO:0000259" key="3">
    <source>
        <dbReference type="PROSITE" id="PS50112"/>
    </source>
</evidence>
<dbReference type="Pfam" id="PF00989">
    <property type="entry name" value="PAS"/>
    <property type="match status" value="1"/>
</dbReference>
<protein>
    <recommendedName>
        <fullName evidence="1">diguanylate cyclase</fullName>
        <ecNumber evidence="1">2.7.7.65</ecNumber>
    </recommendedName>
</protein>
<dbReference type="Gene3D" id="3.30.450.20">
    <property type="entry name" value="PAS domain"/>
    <property type="match status" value="1"/>
</dbReference>
<dbReference type="SMART" id="SM00267">
    <property type="entry name" value="GGDEF"/>
    <property type="match status" value="1"/>
</dbReference>
<evidence type="ECO:0000256" key="2">
    <source>
        <dbReference type="ARBA" id="ARBA00034247"/>
    </source>
</evidence>
<dbReference type="SUPFAM" id="SSF55785">
    <property type="entry name" value="PYP-like sensor domain (PAS domain)"/>
    <property type="match status" value="1"/>
</dbReference>
<feature type="domain" description="PAC" evidence="4">
    <location>
        <begin position="110"/>
        <end position="162"/>
    </location>
</feature>
<sequence length="353" mass="38902">MKNKNAAEQVAKNILKNEEDRSFAIRLMQHLVVPTFVLDPQCKVVIWNIACERLTGIAASEMIGTSNHWRGFYSAPRPCLADLIVHERTSDVNNLYIWNKNIEKVPNGLYAENWCVMPQLGIRRYLAIDAGPIYDETGRLISVVETLRDMTVQKEAQDALKDLATRDGLTGIANRRSFDEALDSQWSRALRKSDPLTLLMVDVDNFKQYNDRFGHQAGDDCLKRVATAMANTPLRAYDLVARYGGEEFAVILPGVTSDGAQAVAERIRAAVEQLSIADTSGGFVTVSVGAATVNAIAGCYPGQLVAAADASLYQAKHRGRNRVVAMNVDTMDSIETLPNEFISDVYGDSNASR</sequence>
<evidence type="ECO:0000313" key="6">
    <source>
        <dbReference type="EMBL" id="MBB5198971.1"/>
    </source>
</evidence>
<dbReference type="InterPro" id="IPR000160">
    <property type="entry name" value="GGDEF_dom"/>
</dbReference>
<dbReference type="GO" id="GO:1902201">
    <property type="term" value="P:negative regulation of bacterial-type flagellum-dependent cell motility"/>
    <property type="evidence" value="ECO:0007669"/>
    <property type="project" value="TreeGrafter"/>
</dbReference>
<comment type="catalytic activity">
    <reaction evidence="2">
        <text>2 GTP = 3',3'-c-di-GMP + 2 diphosphate</text>
        <dbReference type="Rhea" id="RHEA:24898"/>
        <dbReference type="ChEBI" id="CHEBI:33019"/>
        <dbReference type="ChEBI" id="CHEBI:37565"/>
        <dbReference type="ChEBI" id="CHEBI:58805"/>
        <dbReference type="EC" id="2.7.7.65"/>
    </reaction>
</comment>
<dbReference type="InterPro" id="IPR000700">
    <property type="entry name" value="PAS-assoc_C"/>
</dbReference>
<dbReference type="RefSeq" id="WP_168053281.1">
    <property type="nucleotide sequence ID" value="NZ_JAAOZT010000002.1"/>
</dbReference>
<dbReference type="InterPro" id="IPR013767">
    <property type="entry name" value="PAS_fold"/>
</dbReference>
<dbReference type="Proteomes" id="UP000571084">
    <property type="component" value="Unassembled WGS sequence"/>
</dbReference>
<comment type="caution">
    <text evidence="6">The sequence shown here is derived from an EMBL/GenBank/DDBJ whole genome shotgun (WGS) entry which is preliminary data.</text>
</comment>
<dbReference type="PANTHER" id="PTHR45138:SF9">
    <property type="entry name" value="DIGUANYLATE CYCLASE DGCM-RELATED"/>
    <property type="match status" value="1"/>
</dbReference>